<dbReference type="InterPro" id="IPR027417">
    <property type="entry name" value="P-loop_NTPase"/>
</dbReference>
<dbReference type="InterPro" id="IPR033186">
    <property type="entry name" value="HerA_C"/>
</dbReference>
<gene>
    <name evidence="2" type="ORF">DOS84_15870</name>
</gene>
<evidence type="ECO:0000313" key="2">
    <source>
        <dbReference type="EMBL" id="PZX92289.1"/>
    </source>
</evidence>
<dbReference type="Proteomes" id="UP000249177">
    <property type="component" value="Unassembled WGS sequence"/>
</dbReference>
<evidence type="ECO:0000313" key="3">
    <source>
        <dbReference type="Proteomes" id="UP000249177"/>
    </source>
</evidence>
<accession>A0A2W7U509</accession>
<keyword evidence="3" id="KW-1185">Reference proteome</keyword>
<dbReference type="SUPFAM" id="SSF52540">
    <property type="entry name" value="P-loop containing nucleoside triphosphate hydrolases"/>
    <property type="match status" value="1"/>
</dbReference>
<dbReference type="InterPro" id="IPR051162">
    <property type="entry name" value="T4SS_component"/>
</dbReference>
<reference evidence="2 3" key="1">
    <citation type="submission" date="2018-06" db="EMBL/GenBank/DDBJ databases">
        <title>Flavobacterium sp IMCC34762, genome.</title>
        <authorList>
            <person name="Joung Y."/>
            <person name="Cho J."/>
            <person name="Song J."/>
        </authorList>
    </citation>
    <scope>NUCLEOTIDE SEQUENCE [LARGE SCALE GENOMIC DNA]</scope>
    <source>
        <strain evidence="2 3">IMCC34762</strain>
    </source>
</reference>
<comment type="caution">
    <text evidence="2">The sequence shown here is derived from an EMBL/GenBank/DDBJ whole genome shotgun (WGS) entry which is preliminary data.</text>
</comment>
<dbReference type="RefSeq" id="WP_111411088.1">
    <property type="nucleotide sequence ID" value="NZ_QKXH01000011.1"/>
</dbReference>
<feature type="domain" description="Helicase HerA-like C-terminal" evidence="1">
    <location>
        <begin position="35"/>
        <end position="470"/>
    </location>
</feature>
<proteinExistence type="predicted"/>
<name>A0A2W7U509_9FLAO</name>
<evidence type="ECO:0000259" key="1">
    <source>
        <dbReference type="Pfam" id="PF05872"/>
    </source>
</evidence>
<dbReference type="AlphaFoldDB" id="A0A2W7U509"/>
<protein>
    <submittedName>
        <fullName evidence="2">ATPase</fullName>
    </submittedName>
</protein>
<dbReference type="Pfam" id="PF05872">
    <property type="entry name" value="HerA_C"/>
    <property type="match status" value="1"/>
</dbReference>
<sequence>MSKEENFIQQINKGYLSQGESIILGGAMLDGKALPDTFVKIPLKTLNRHGLIAGATGTGKTKTIQVLSEQLSSFGIPVLMMDIKGDFSGVAKEGEEKDFIKERHAKLNIPYSVSSFPVELLSLSKQEGVRLRSTVSEFGPVLFSRILDLNDTQAGVVSVIFKYCDDNKMPLLDLKDIKKVINYITDEGKNEIEESYGKISTSTTGTILRKIIELEQQGADLFFGELSFEIDDLFRLDENGKGYINIIRLTDIQDKPKLFSTFMLSLLAEIYQQMPEKGDADQPELVIFIDEAHLIFNEASKALLEQIETIVKLIRSKGIGIYFITQNPMDIPSGVLAQLGLKIQHALRAFTANDRQAIKQSADNYPTSEFYKTDEVLTSLGIGEAFVTALSEKGIPTPLVATMMRAPMSRMDILTDTEIEEINTKSKLVKKYSEVLDRESAYEMLNKKIESAQEQAAVPEEKKQESNEPSTASVVTKSVLKVVTSATFIRGAFGILSKMFKK</sequence>
<organism evidence="2 3">
    <name type="scientific">Flavobacterium aquariorum</name>
    <dbReference type="NCBI Taxonomy" id="2217670"/>
    <lineage>
        <taxon>Bacteria</taxon>
        <taxon>Pseudomonadati</taxon>
        <taxon>Bacteroidota</taxon>
        <taxon>Flavobacteriia</taxon>
        <taxon>Flavobacteriales</taxon>
        <taxon>Flavobacteriaceae</taxon>
        <taxon>Flavobacterium</taxon>
    </lineage>
</organism>
<dbReference type="OrthoDB" id="9758751at2"/>
<dbReference type="EMBL" id="QKXH01000011">
    <property type="protein sequence ID" value="PZX92289.1"/>
    <property type="molecule type" value="Genomic_DNA"/>
</dbReference>
<dbReference type="PANTHER" id="PTHR30121:SF6">
    <property type="entry name" value="SLR6007 PROTEIN"/>
    <property type="match status" value="1"/>
</dbReference>
<dbReference type="Gene3D" id="3.40.50.300">
    <property type="entry name" value="P-loop containing nucleotide triphosphate hydrolases"/>
    <property type="match status" value="2"/>
</dbReference>
<dbReference type="PANTHER" id="PTHR30121">
    <property type="entry name" value="UNCHARACTERIZED PROTEIN YJGR-RELATED"/>
    <property type="match status" value="1"/>
</dbReference>